<dbReference type="InterPro" id="IPR050366">
    <property type="entry name" value="BP-dependent_transpt_permease"/>
</dbReference>
<evidence type="ECO:0000313" key="10">
    <source>
        <dbReference type="Proteomes" id="UP001174909"/>
    </source>
</evidence>
<evidence type="ECO:0000313" key="9">
    <source>
        <dbReference type="EMBL" id="CAI7997449.1"/>
    </source>
</evidence>
<keyword evidence="6 7" id="KW-0472">Membrane</keyword>
<dbReference type="GO" id="GO:0055085">
    <property type="term" value="P:transmembrane transport"/>
    <property type="evidence" value="ECO:0007669"/>
    <property type="project" value="InterPro"/>
</dbReference>
<evidence type="ECO:0000259" key="8">
    <source>
        <dbReference type="PROSITE" id="PS50928"/>
    </source>
</evidence>
<dbReference type="PROSITE" id="PS50928">
    <property type="entry name" value="ABC_TM1"/>
    <property type="match status" value="1"/>
</dbReference>
<feature type="transmembrane region" description="Helical" evidence="7">
    <location>
        <begin position="39"/>
        <end position="72"/>
    </location>
</feature>
<proteinExistence type="predicted"/>
<keyword evidence="4 7" id="KW-0812">Transmembrane</keyword>
<gene>
    <name evidence="9" type="ORF">GBAR_LOCUS2150</name>
</gene>
<name>A0AA35R0B5_GEOBA</name>
<comment type="caution">
    <text evidence="9">The sequence shown here is derived from an EMBL/GenBank/DDBJ whole genome shotgun (WGS) entry which is preliminary data.</text>
</comment>
<dbReference type="Pfam" id="PF00528">
    <property type="entry name" value="BPD_transp_1"/>
    <property type="match status" value="1"/>
</dbReference>
<evidence type="ECO:0000256" key="3">
    <source>
        <dbReference type="ARBA" id="ARBA00022475"/>
    </source>
</evidence>
<keyword evidence="3" id="KW-1003">Cell membrane</keyword>
<evidence type="ECO:0000256" key="2">
    <source>
        <dbReference type="ARBA" id="ARBA00022448"/>
    </source>
</evidence>
<sequence>MSVAAISVLVGVTAGALIGMASAYFGGFIDLVVQRLLDTLMSIPVIILALAIVAAFGASITNVILALIVIFITGSGRVIRAQAMAIRETDYVLAATAVGAGPIRIIMRHIAPNCAAPYIVFAT</sequence>
<keyword evidence="5 7" id="KW-1133">Transmembrane helix</keyword>
<dbReference type="CDD" id="cd06261">
    <property type="entry name" value="TM_PBP2"/>
    <property type="match status" value="1"/>
</dbReference>
<dbReference type="GO" id="GO:0005886">
    <property type="term" value="C:plasma membrane"/>
    <property type="evidence" value="ECO:0007669"/>
    <property type="project" value="UniProtKB-SubCell"/>
</dbReference>
<evidence type="ECO:0000256" key="7">
    <source>
        <dbReference type="SAM" id="Phobius"/>
    </source>
</evidence>
<keyword evidence="10" id="KW-1185">Reference proteome</keyword>
<protein>
    <submittedName>
        <fullName evidence="9">Peptide transport system permease protein BMEII0207/BMEII0208</fullName>
    </submittedName>
</protein>
<comment type="subcellular location">
    <subcellularLocation>
        <location evidence="1">Cell membrane</location>
        <topology evidence="1">Multi-pass membrane protein</topology>
    </subcellularLocation>
</comment>
<keyword evidence="2" id="KW-0813">Transport</keyword>
<dbReference type="Proteomes" id="UP001174909">
    <property type="component" value="Unassembled WGS sequence"/>
</dbReference>
<organism evidence="9 10">
    <name type="scientific">Geodia barretti</name>
    <name type="common">Barrett's horny sponge</name>
    <dbReference type="NCBI Taxonomy" id="519541"/>
    <lineage>
        <taxon>Eukaryota</taxon>
        <taxon>Metazoa</taxon>
        <taxon>Porifera</taxon>
        <taxon>Demospongiae</taxon>
        <taxon>Heteroscleromorpha</taxon>
        <taxon>Tetractinellida</taxon>
        <taxon>Astrophorina</taxon>
        <taxon>Geodiidae</taxon>
        <taxon>Geodia</taxon>
    </lineage>
</organism>
<dbReference type="SUPFAM" id="SSF161098">
    <property type="entry name" value="MetI-like"/>
    <property type="match status" value="1"/>
</dbReference>
<evidence type="ECO:0000256" key="6">
    <source>
        <dbReference type="ARBA" id="ARBA00023136"/>
    </source>
</evidence>
<reference evidence="9" key="1">
    <citation type="submission" date="2023-03" db="EMBL/GenBank/DDBJ databases">
        <authorList>
            <person name="Steffen K."/>
            <person name="Cardenas P."/>
        </authorList>
    </citation>
    <scope>NUCLEOTIDE SEQUENCE</scope>
</reference>
<dbReference type="PANTHER" id="PTHR43386">
    <property type="entry name" value="OLIGOPEPTIDE TRANSPORT SYSTEM PERMEASE PROTEIN APPC"/>
    <property type="match status" value="1"/>
</dbReference>
<dbReference type="PANTHER" id="PTHR43386:SF1">
    <property type="entry name" value="D,D-DIPEPTIDE TRANSPORT SYSTEM PERMEASE PROTEIN DDPC-RELATED"/>
    <property type="match status" value="1"/>
</dbReference>
<dbReference type="InterPro" id="IPR000515">
    <property type="entry name" value="MetI-like"/>
</dbReference>
<dbReference type="InterPro" id="IPR035906">
    <property type="entry name" value="MetI-like_sf"/>
</dbReference>
<feature type="domain" description="ABC transmembrane type-1" evidence="8">
    <location>
        <begin position="1"/>
        <end position="123"/>
    </location>
</feature>
<dbReference type="EMBL" id="CASHTH010000316">
    <property type="protein sequence ID" value="CAI7997449.1"/>
    <property type="molecule type" value="Genomic_DNA"/>
</dbReference>
<evidence type="ECO:0000256" key="4">
    <source>
        <dbReference type="ARBA" id="ARBA00022692"/>
    </source>
</evidence>
<dbReference type="AlphaFoldDB" id="A0AA35R0B5"/>
<feature type="non-terminal residue" evidence="9">
    <location>
        <position position="123"/>
    </location>
</feature>
<evidence type="ECO:0000256" key="5">
    <source>
        <dbReference type="ARBA" id="ARBA00022989"/>
    </source>
</evidence>
<dbReference type="Gene3D" id="1.10.3720.10">
    <property type="entry name" value="MetI-like"/>
    <property type="match status" value="1"/>
</dbReference>
<accession>A0AA35R0B5</accession>
<evidence type="ECO:0000256" key="1">
    <source>
        <dbReference type="ARBA" id="ARBA00004651"/>
    </source>
</evidence>